<dbReference type="Proteomes" id="UP000668403">
    <property type="component" value="Unassembled WGS sequence"/>
</dbReference>
<feature type="transmembrane region" description="Helical" evidence="1">
    <location>
        <begin position="20"/>
        <end position="40"/>
    </location>
</feature>
<keyword evidence="3" id="KW-1185">Reference proteome</keyword>
<reference evidence="2" key="1">
    <citation type="submission" date="2021-03" db="EMBL/GenBank/DDBJ databases">
        <title>Leucobacter chromiisoli sp. nov., isolated from chromium-containing soil of chemical plant.</title>
        <authorList>
            <person name="Xu Z."/>
        </authorList>
    </citation>
    <scope>NUCLEOTIDE SEQUENCE</scope>
    <source>
        <strain evidence="2">K 70/01</strain>
    </source>
</reference>
<protein>
    <submittedName>
        <fullName evidence="2">Uncharacterized protein</fullName>
    </submittedName>
</protein>
<keyword evidence="1" id="KW-0472">Membrane</keyword>
<gene>
    <name evidence="2" type="ORF">J4H85_01440</name>
</gene>
<evidence type="ECO:0000313" key="3">
    <source>
        <dbReference type="Proteomes" id="UP000668403"/>
    </source>
</evidence>
<sequence length="170" mass="19479">MARRETGSDLHWTVLRRRYLELGTGEFIAAAVFAAVAAGVISPRLGTQQDVLALWCALVPLLVILVQAGVYWLLARHGLGREPMSTRARAVYRAFRYGNPVMLIVALVAIVVWRPTQFSIFAMVVAVWLFAAVEYVNYYVMRVAYPIQHWPRRVLRRRRPQLVRDLMSVR</sequence>
<accession>A0A939TTG5</accession>
<dbReference type="EMBL" id="JAGFBF010000001">
    <property type="protein sequence ID" value="MBO2988665.1"/>
    <property type="molecule type" value="Genomic_DNA"/>
</dbReference>
<comment type="caution">
    <text evidence="2">The sequence shown here is derived from an EMBL/GenBank/DDBJ whole genome shotgun (WGS) entry which is preliminary data.</text>
</comment>
<feature type="transmembrane region" description="Helical" evidence="1">
    <location>
        <begin position="52"/>
        <end position="74"/>
    </location>
</feature>
<evidence type="ECO:0000313" key="2">
    <source>
        <dbReference type="EMBL" id="MBO2988665.1"/>
    </source>
</evidence>
<evidence type="ECO:0000256" key="1">
    <source>
        <dbReference type="SAM" id="Phobius"/>
    </source>
</evidence>
<feature type="transmembrane region" description="Helical" evidence="1">
    <location>
        <begin position="119"/>
        <end position="140"/>
    </location>
</feature>
<organism evidence="2 3">
    <name type="scientific">Leucobacter tardus</name>
    <dbReference type="NCBI Taxonomy" id="501483"/>
    <lineage>
        <taxon>Bacteria</taxon>
        <taxon>Bacillati</taxon>
        <taxon>Actinomycetota</taxon>
        <taxon>Actinomycetes</taxon>
        <taxon>Micrococcales</taxon>
        <taxon>Microbacteriaceae</taxon>
        <taxon>Leucobacter</taxon>
    </lineage>
</organism>
<feature type="transmembrane region" description="Helical" evidence="1">
    <location>
        <begin position="94"/>
        <end position="113"/>
    </location>
</feature>
<dbReference type="RefSeq" id="WP_208236195.1">
    <property type="nucleotide sequence ID" value="NZ_BAAAQU010000001.1"/>
</dbReference>
<proteinExistence type="predicted"/>
<keyword evidence="1" id="KW-0812">Transmembrane</keyword>
<name>A0A939TTG5_9MICO</name>
<keyword evidence="1" id="KW-1133">Transmembrane helix</keyword>
<dbReference type="AlphaFoldDB" id="A0A939TTG5"/>